<dbReference type="EMBL" id="PVNK01000201">
    <property type="protein sequence ID" value="PRP92893.1"/>
    <property type="molecule type" value="Genomic_DNA"/>
</dbReference>
<evidence type="ECO:0000259" key="4">
    <source>
        <dbReference type="Pfam" id="PF12849"/>
    </source>
</evidence>
<dbReference type="Pfam" id="PF12849">
    <property type="entry name" value="PBP_like_2"/>
    <property type="match status" value="1"/>
</dbReference>
<feature type="region of interest" description="Disordered" evidence="2">
    <location>
        <begin position="303"/>
        <end position="340"/>
    </location>
</feature>
<name>A0A2S9XJ62_9BACT</name>
<reference evidence="5 6" key="1">
    <citation type="submission" date="2018-03" db="EMBL/GenBank/DDBJ databases">
        <title>Draft Genome Sequences of the Obligatory Marine Myxobacteria Enhygromyxa salina SWB005.</title>
        <authorList>
            <person name="Poehlein A."/>
            <person name="Moghaddam J.A."/>
            <person name="Harms H."/>
            <person name="Alanjari M."/>
            <person name="Koenig G.M."/>
            <person name="Daniel R."/>
            <person name="Schaeberle T.F."/>
        </authorList>
    </citation>
    <scope>NUCLEOTIDE SEQUENCE [LARGE SCALE GENOMIC DNA]</scope>
    <source>
        <strain evidence="5 6">SWB005</strain>
    </source>
</reference>
<dbReference type="RefSeq" id="WP_106393916.1">
    <property type="nucleotide sequence ID" value="NZ_PVNK01000201.1"/>
</dbReference>
<dbReference type="AlphaFoldDB" id="A0A2S9XJ62"/>
<dbReference type="InterPro" id="IPR024370">
    <property type="entry name" value="PBP_domain"/>
</dbReference>
<dbReference type="InterPro" id="IPR050811">
    <property type="entry name" value="Phosphate_ABC_transporter"/>
</dbReference>
<keyword evidence="3" id="KW-1133">Transmembrane helix</keyword>
<evidence type="ECO:0000256" key="3">
    <source>
        <dbReference type="SAM" id="Phobius"/>
    </source>
</evidence>
<dbReference type="Proteomes" id="UP000237968">
    <property type="component" value="Unassembled WGS sequence"/>
</dbReference>
<comment type="caution">
    <text evidence="5">The sequence shown here is derived from an EMBL/GenBank/DDBJ whole genome shotgun (WGS) entry which is preliminary data.</text>
</comment>
<keyword evidence="3" id="KW-0812">Transmembrane</keyword>
<sequence length="340" mass="36370">MTERARAVGWALALIGSALLLITGWLLIRLVESSPQPPYLDDGAEGVDPELSIVQAAPKPANLLRLAGSGSNLPLTRALAGAFVAKRPWLRVRVHESIGSAGGVRATFERAIEIGLISRELEPAEVDQGLVAIPYARVAVVLAANSSVPVRGITREELLDLYAGRREHWSDGSPIVLLKREPGDSSHRAAQKVVPEFEAVEAEAWAADRGRKLFNDRAMQEALISTPGAVGLFDQGLAVIQDLPIVVLEFEGHQPNQEAVRTGSYPIYKDLAFVVPADEADPLAAEFIAFVFSAEAQELIEESGYAPLEPPKHSSFAHLRAVGPPPGATSREPGGKDAAQ</sequence>
<keyword evidence="1" id="KW-0732">Signal</keyword>
<dbReference type="OrthoDB" id="5506472at2"/>
<accession>A0A2S9XJ62</accession>
<organism evidence="5 6">
    <name type="scientific">Enhygromyxa salina</name>
    <dbReference type="NCBI Taxonomy" id="215803"/>
    <lineage>
        <taxon>Bacteria</taxon>
        <taxon>Pseudomonadati</taxon>
        <taxon>Myxococcota</taxon>
        <taxon>Polyangia</taxon>
        <taxon>Nannocystales</taxon>
        <taxon>Nannocystaceae</taxon>
        <taxon>Enhygromyxa</taxon>
    </lineage>
</organism>
<evidence type="ECO:0000313" key="6">
    <source>
        <dbReference type="Proteomes" id="UP000237968"/>
    </source>
</evidence>
<evidence type="ECO:0000313" key="5">
    <source>
        <dbReference type="EMBL" id="PRP92893.1"/>
    </source>
</evidence>
<proteinExistence type="predicted"/>
<dbReference type="PANTHER" id="PTHR30570:SF1">
    <property type="entry name" value="PHOSPHATE-BINDING PROTEIN PSTS"/>
    <property type="match status" value="1"/>
</dbReference>
<dbReference type="SUPFAM" id="SSF53850">
    <property type="entry name" value="Periplasmic binding protein-like II"/>
    <property type="match status" value="1"/>
</dbReference>
<dbReference type="Gene3D" id="3.40.190.10">
    <property type="entry name" value="Periplasmic binding protein-like II"/>
    <property type="match status" value="2"/>
</dbReference>
<keyword evidence="3" id="KW-0472">Membrane</keyword>
<feature type="domain" description="PBP" evidence="4">
    <location>
        <begin position="57"/>
        <end position="295"/>
    </location>
</feature>
<gene>
    <name evidence="5" type="ORF">ENSA5_46600</name>
</gene>
<keyword evidence="6" id="KW-1185">Reference proteome</keyword>
<protein>
    <submittedName>
        <fullName evidence="5">PBP superfamily domain protein</fullName>
    </submittedName>
</protein>
<evidence type="ECO:0000256" key="1">
    <source>
        <dbReference type="ARBA" id="ARBA00022729"/>
    </source>
</evidence>
<evidence type="ECO:0000256" key="2">
    <source>
        <dbReference type="SAM" id="MobiDB-lite"/>
    </source>
</evidence>
<dbReference type="PANTHER" id="PTHR30570">
    <property type="entry name" value="PERIPLASMIC PHOSPHATE BINDING COMPONENT OF PHOSPHATE ABC TRANSPORTER"/>
    <property type="match status" value="1"/>
</dbReference>
<feature type="transmembrane region" description="Helical" evidence="3">
    <location>
        <begin position="7"/>
        <end position="28"/>
    </location>
</feature>